<gene>
    <name evidence="7" type="ORF">HNP49_003426</name>
</gene>
<sequence length="501" mass="54716">MFIDTLIIGNGFAGRTVASTLQGESLIVERGETFNIFERRQRFLYMDKTNRHDALIRRSYESRHAFNVPEQMPKDCASEYILVDGGCSNHWGGLSFRLSEGVFANQGGDFPWPFNYQAIQPYYSRAESLLRISADPKDPEGRTSRAAIKGVEKWHQALGPYFPDAYIGAQAHNLSADTSDGQGQCLGAGDCELCPMDAKTRSLHVRANTRVLNGVMVDRLRFEEGKAVEAICITEDGPLVIGFNRVIIAAHGVESLKILWKSNLPSATPDHLLGHHYQDHAVAELACQLPGSAIPFLQVSTAAQVVIPELSGEVDGIEFTTLALMTPPNESAVAAALDVGQINAWDLEGAIKDMSSVLSLYVLLEIPPEWDISLSYSDGKVSMDTAGYHKNKVRYNGVIDAIYRKMDALGVKPLRNAEQKHYMNAFGTHHLVGMLSMGDGPRAVVDANFKLKGTSNVRIAGSSLFPRCGSRNPTVTVVATSLMLAEKLNAEANESLTTSVD</sequence>
<dbReference type="Gene3D" id="3.50.50.60">
    <property type="entry name" value="FAD/NAD(P)-binding domain"/>
    <property type="match status" value="2"/>
</dbReference>
<keyword evidence="4" id="KW-0274">FAD</keyword>
<keyword evidence="5" id="KW-0560">Oxidoreductase</keyword>
<dbReference type="RefSeq" id="WP_184685298.1">
    <property type="nucleotide sequence ID" value="NZ_JACHLL010000007.1"/>
</dbReference>
<dbReference type="EMBL" id="JACHLL010000007">
    <property type="protein sequence ID" value="MBB6343228.1"/>
    <property type="molecule type" value="Genomic_DNA"/>
</dbReference>
<dbReference type="SUPFAM" id="SSF51905">
    <property type="entry name" value="FAD/NAD(P)-binding domain"/>
    <property type="match status" value="1"/>
</dbReference>
<evidence type="ECO:0000256" key="4">
    <source>
        <dbReference type="ARBA" id="ARBA00022827"/>
    </source>
</evidence>
<comment type="similarity">
    <text evidence="2">Belongs to the GMC oxidoreductase family.</text>
</comment>
<evidence type="ECO:0000259" key="6">
    <source>
        <dbReference type="Pfam" id="PF05199"/>
    </source>
</evidence>
<keyword evidence="3" id="KW-0285">Flavoprotein</keyword>
<dbReference type="InterPro" id="IPR036188">
    <property type="entry name" value="FAD/NAD-bd_sf"/>
</dbReference>
<dbReference type="AlphaFoldDB" id="A0A7X0BV73"/>
<proteinExistence type="inferred from homology"/>
<evidence type="ECO:0000313" key="7">
    <source>
        <dbReference type="EMBL" id="MBB6343228.1"/>
    </source>
</evidence>
<evidence type="ECO:0000256" key="1">
    <source>
        <dbReference type="ARBA" id="ARBA00001974"/>
    </source>
</evidence>
<reference evidence="7 8" key="1">
    <citation type="submission" date="2020-08" db="EMBL/GenBank/DDBJ databases">
        <title>Functional genomics of gut bacteria from endangered species of beetles.</title>
        <authorList>
            <person name="Carlos-Shanley C."/>
        </authorList>
    </citation>
    <scope>NUCLEOTIDE SEQUENCE [LARGE SCALE GENOMIC DNA]</scope>
    <source>
        <strain evidence="7 8">S00202</strain>
    </source>
</reference>
<organism evidence="7 8">
    <name type="scientific">Pseudomonas fluvialis</name>
    <dbReference type="NCBI Taxonomy" id="1793966"/>
    <lineage>
        <taxon>Bacteria</taxon>
        <taxon>Pseudomonadati</taxon>
        <taxon>Pseudomonadota</taxon>
        <taxon>Gammaproteobacteria</taxon>
        <taxon>Pseudomonadales</taxon>
        <taxon>Pseudomonadaceae</taxon>
        <taxon>Pseudomonas</taxon>
    </lineage>
</organism>
<evidence type="ECO:0000313" key="8">
    <source>
        <dbReference type="Proteomes" id="UP000557193"/>
    </source>
</evidence>
<dbReference type="PANTHER" id="PTHR42784">
    <property type="entry name" value="PYRANOSE 2-OXIDASE"/>
    <property type="match status" value="1"/>
</dbReference>
<name>A0A7X0BV73_9PSED</name>
<dbReference type="Pfam" id="PF05199">
    <property type="entry name" value="GMC_oxred_C"/>
    <property type="match status" value="1"/>
</dbReference>
<comment type="caution">
    <text evidence="7">The sequence shown here is derived from an EMBL/GenBank/DDBJ whole genome shotgun (WGS) entry which is preliminary data.</text>
</comment>
<dbReference type="InterPro" id="IPR007867">
    <property type="entry name" value="GMC_OxRtase_C"/>
</dbReference>
<dbReference type="GO" id="GO:0016614">
    <property type="term" value="F:oxidoreductase activity, acting on CH-OH group of donors"/>
    <property type="evidence" value="ECO:0007669"/>
    <property type="project" value="InterPro"/>
</dbReference>
<dbReference type="PANTHER" id="PTHR42784:SF1">
    <property type="entry name" value="PYRANOSE 2-OXIDASE"/>
    <property type="match status" value="1"/>
</dbReference>
<dbReference type="Proteomes" id="UP000557193">
    <property type="component" value="Unassembled WGS sequence"/>
</dbReference>
<comment type="cofactor">
    <cofactor evidence="1">
        <name>FAD</name>
        <dbReference type="ChEBI" id="CHEBI:57692"/>
    </cofactor>
</comment>
<evidence type="ECO:0000256" key="5">
    <source>
        <dbReference type="ARBA" id="ARBA00023002"/>
    </source>
</evidence>
<evidence type="ECO:0000256" key="2">
    <source>
        <dbReference type="ARBA" id="ARBA00010790"/>
    </source>
</evidence>
<accession>A0A7X0BV73</accession>
<protein>
    <submittedName>
        <fullName evidence="7">Choline dehydrogenase-like flavoprotein</fullName>
    </submittedName>
</protein>
<dbReference type="InterPro" id="IPR051473">
    <property type="entry name" value="P2Ox-like"/>
</dbReference>
<feature type="domain" description="Glucose-methanol-choline oxidoreductase C-terminal" evidence="6">
    <location>
        <begin position="423"/>
        <end position="480"/>
    </location>
</feature>
<keyword evidence="8" id="KW-1185">Reference proteome</keyword>
<evidence type="ECO:0000256" key="3">
    <source>
        <dbReference type="ARBA" id="ARBA00022630"/>
    </source>
</evidence>